<keyword evidence="2 7" id="KW-0812">Transmembrane</keyword>
<accession>A0A9D7XSZ5</accession>
<evidence type="ECO:0000256" key="2">
    <source>
        <dbReference type="ARBA" id="ARBA00022692"/>
    </source>
</evidence>
<evidence type="ECO:0000313" key="9">
    <source>
        <dbReference type="EMBL" id="MBK9983068.1"/>
    </source>
</evidence>
<evidence type="ECO:0000256" key="3">
    <source>
        <dbReference type="ARBA" id="ARBA00022729"/>
    </source>
</evidence>
<evidence type="ECO:0000256" key="6">
    <source>
        <dbReference type="ARBA" id="ARBA00023180"/>
    </source>
</evidence>
<comment type="caution">
    <text evidence="9">The sequence shown here is derived from an EMBL/GenBank/DDBJ whole genome shotgun (WGS) entry which is preliminary data.</text>
</comment>
<evidence type="ECO:0000256" key="1">
    <source>
        <dbReference type="ARBA" id="ARBA00004141"/>
    </source>
</evidence>
<keyword evidence="4 7" id="KW-1133">Transmembrane helix</keyword>
<feature type="domain" description="TM2" evidence="8">
    <location>
        <begin position="45"/>
        <end position="93"/>
    </location>
</feature>
<keyword evidence="6" id="KW-0325">Glycoprotein</keyword>
<dbReference type="PANTHER" id="PTHR21016:SF4">
    <property type="entry name" value="TM2 DOMAIN-CONTAINING PROTEIN 2"/>
    <property type="match status" value="1"/>
</dbReference>
<evidence type="ECO:0000256" key="4">
    <source>
        <dbReference type="ARBA" id="ARBA00022989"/>
    </source>
</evidence>
<reference evidence="9 10" key="1">
    <citation type="submission" date="2020-10" db="EMBL/GenBank/DDBJ databases">
        <title>Connecting structure to function with the recovery of over 1000 high-quality activated sludge metagenome-assembled genomes encoding full-length rRNA genes using long-read sequencing.</title>
        <authorList>
            <person name="Singleton C.M."/>
            <person name="Petriglieri F."/>
            <person name="Kristensen J.M."/>
            <person name="Kirkegaard R.H."/>
            <person name="Michaelsen T.Y."/>
            <person name="Andersen M.H."/>
            <person name="Karst S.M."/>
            <person name="Dueholm M.S."/>
            <person name="Nielsen P.H."/>
            <person name="Albertsen M."/>
        </authorList>
    </citation>
    <scope>NUCLEOTIDE SEQUENCE [LARGE SCALE GENOMIC DNA]</scope>
    <source>
        <strain evidence="9">Ribe_18-Q3-R11-54_MAXAC.273</strain>
    </source>
</reference>
<evidence type="ECO:0000256" key="7">
    <source>
        <dbReference type="SAM" id="Phobius"/>
    </source>
</evidence>
<gene>
    <name evidence="9" type="ORF">IPP15_11705</name>
</gene>
<comment type="subcellular location">
    <subcellularLocation>
        <location evidence="1">Membrane</location>
        <topology evidence="1">Multi-pass membrane protein</topology>
    </subcellularLocation>
</comment>
<organism evidence="9 10">
    <name type="scientific">Candidatus Opimibacter skivensis</name>
    <dbReference type="NCBI Taxonomy" id="2982028"/>
    <lineage>
        <taxon>Bacteria</taxon>
        <taxon>Pseudomonadati</taxon>
        <taxon>Bacteroidota</taxon>
        <taxon>Saprospiria</taxon>
        <taxon>Saprospirales</taxon>
        <taxon>Saprospiraceae</taxon>
        <taxon>Candidatus Opimibacter</taxon>
    </lineage>
</organism>
<keyword evidence="5 7" id="KW-0472">Membrane</keyword>
<dbReference type="InterPro" id="IPR007829">
    <property type="entry name" value="TM2"/>
</dbReference>
<evidence type="ECO:0000313" key="10">
    <source>
        <dbReference type="Proteomes" id="UP000808337"/>
    </source>
</evidence>
<dbReference type="Proteomes" id="UP000808337">
    <property type="component" value="Unassembled WGS sequence"/>
</dbReference>
<proteinExistence type="predicted"/>
<name>A0A9D7XSZ5_9BACT</name>
<evidence type="ECO:0000256" key="5">
    <source>
        <dbReference type="ARBA" id="ARBA00023136"/>
    </source>
</evidence>
<sequence>MDQQKADLFIITNAKYFESHYLNWVREQILQMDESKWPALQMLQFKDPTIHLIVSILGGHLGIDRFMLGDTGLGVGKLLTCGGLGIWAIIDWFMIMPAAREKNMQLFQRVLSSAPYDTITTV</sequence>
<protein>
    <submittedName>
        <fullName evidence="9">TM2 domain-containing protein</fullName>
    </submittedName>
</protein>
<keyword evidence="3" id="KW-0732">Signal</keyword>
<dbReference type="Pfam" id="PF05154">
    <property type="entry name" value="TM2"/>
    <property type="match status" value="1"/>
</dbReference>
<dbReference type="AlphaFoldDB" id="A0A9D7XSZ5"/>
<dbReference type="PANTHER" id="PTHR21016">
    <property type="entry name" value="BETA-AMYLOID BINDING PROTEIN-RELATED"/>
    <property type="match status" value="1"/>
</dbReference>
<dbReference type="InterPro" id="IPR050932">
    <property type="entry name" value="TM2D1-3-like"/>
</dbReference>
<evidence type="ECO:0000259" key="8">
    <source>
        <dbReference type="Pfam" id="PF05154"/>
    </source>
</evidence>
<feature type="transmembrane region" description="Helical" evidence="7">
    <location>
        <begin position="74"/>
        <end position="95"/>
    </location>
</feature>
<dbReference type="GO" id="GO:0016020">
    <property type="term" value="C:membrane"/>
    <property type="evidence" value="ECO:0007669"/>
    <property type="project" value="UniProtKB-SubCell"/>
</dbReference>
<dbReference type="EMBL" id="JADKGY010000008">
    <property type="protein sequence ID" value="MBK9983068.1"/>
    <property type="molecule type" value="Genomic_DNA"/>
</dbReference>